<comment type="caution">
    <text evidence="1">The sequence shown here is derived from an EMBL/GenBank/DDBJ whole genome shotgun (WGS) entry which is preliminary data.</text>
</comment>
<sequence length="87" mass="10249">MAANVYFWDREDRAHYYSAIYSPDLSPSRAIFPNLRHPRVISPDLVFILERSIQIWDILERSLQMFLNLAVVFVPYMSDDPADRKST</sequence>
<protein>
    <submittedName>
        <fullName evidence="1">Uncharacterized protein</fullName>
    </submittedName>
</protein>
<name>A0AAV4Q4K7_CAEEX</name>
<organism evidence="1 2">
    <name type="scientific">Caerostris extrusa</name>
    <name type="common">Bark spider</name>
    <name type="synonym">Caerostris bankana</name>
    <dbReference type="NCBI Taxonomy" id="172846"/>
    <lineage>
        <taxon>Eukaryota</taxon>
        <taxon>Metazoa</taxon>
        <taxon>Ecdysozoa</taxon>
        <taxon>Arthropoda</taxon>
        <taxon>Chelicerata</taxon>
        <taxon>Arachnida</taxon>
        <taxon>Araneae</taxon>
        <taxon>Araneomorphae</taxon>
        <taxon>Entelegynae</taxon>
        <taxon>Araneoidea</taxon>
        <taxon>Araneidae</taxon>
        <taxon>Caerostris</taxon>
    </lineage>
</organism>
<accession>A0AAV4Q4K7</accession>
<gene>
    <name evidence="1" type="ORF">CEXT_400461</name>
</gene>
<reference evidence="1 2" key="1">
    <citation type="submission" date="2021-06" db="EMBL/GenBank/DDBJ databases">
        <title>Caerostris extrusa draft genome.</title>
        <authorList>
            <person name="Kono N."/>
            <person name="Arakawa K."/>
        </authorList>
    </citation>
    <scope>NUCLEOTIDE SEQUENCE [LARGE SCALE GENOMIC DNA]</scope>
</reference>
<proteinExistence type="predicted"/>
<dbReference type="AlphaFoldDB" id="A0AAV4Q4K7"/>
<dbReference type="Proteomes" id="UP001054945">
    <property type="component" value="Unassembled WGS sequence"/>
</dbReference>
<dbReference type="EMBL" id="BPLR01005763">
    <property type="protein sequence ID" value="GIY04883.1"/>
    <property type="molecule type" value="Genomic_DNA"/>
</dbReference>
<keyword evidence="2" id="KW-1185">Reference proteome</keyword>
<evidence type="ECO:0000313" key="2">
    <source>
        <dbReference type="Proteomes" id="UP001054945"/>
    </source>
</evidence>
<evidence type="ECO:0000313" key="1">
    <source>
        <dbReference type="EMBL" id="GIY04883.1"/>
    </source>
</evidence>